<dbReference type="GO" id="GO:0003700">
    <property type="term" value="F:DNA-binding transcription factor activity"/>
    <property type="evidence" value="ECO:0007669"/>
    <property type="project" value="InterPro"/>
</dbReference>
<evidence type="ECO:0000259" key="4">
    <source>
        <dbReference type="PROSITE" id="PS50949"/>
    </source>
</evidence>
<dbReference type="SMART" id="SM00866">
    <property type="entry name" value="UTRA"/>
    <property type="match status" value="1"/>
</dbReference>
<dbReference type="AlphaFoldDB" id="A0A4S4FIC3"/>
<evidence type="ECO:0000256" key="1">
    <source>
        <dbReference type="ARBA" id="ARBA00023015"/>
    </source>
</evidence>
<feature type="domain" description="HTH gntR-type" evidence="4">
    <location>
        <begin position="16"/>
        <end position="84"/>
    </location>
</feature>
<dbReference type="RefSeq" id="WP_136427933.1">
    <property type="nucleotide sequence ID" value="NZ_SSSM01000005.1"/>
</dbReference>
<keyword evidence="6" id="KW-1185">Reference proteome</keyword>
<dbReference type="CDD" id="cd07377">
    <property type="entry name" value="WHTH_GntR"/>
    <property type="match status" value="1"/>
</dbReference>
<dbReference type="PANTHER" id="PTHR44846:SF16">
    <property type="entry name" value="TRANSCRIPTIONAL REGULATOR PHNF-RELATED"/>
    <property type="match status" value="1"/>
</dbReference>
<dbReference type="SUPFAM" id="SSF46785">
    <property type="entry name" value="Winged helix' DNA-binding domain"/>
    <property type="match status" value="1"/>
</dbReference>
<protein>
    <submittedName>
        <fullName evidence="5">GntR family transcriptional regulator</fullName>
    </submittedName>
</protein>
<gene>
    <name evidence="5" type="ORF">E6C64_13070</name>
</gene>
<dbReference type="PRINTS" id="PR00035">
    <property type="entry name" value="HTHGNTR"/>
</dbReference>
<dbReference type="Gene3D" id="1.10.10.10">
    <property type="entry name" value="Winged helix-like DNA-binding domain superfamily/Winged helix DNA-binding domain"/>
    <property type="match status" value="1"/>
</dbReference>
<dbReference type="InterPro" id="IPR000524">
    <property type="entry name" value="Tscrpt_reg_HTH_GntR"/>
</dbReference>
<dbReference type="SUPFAM" id="SSF64288">
    <property type="entry name" value="Chorismate lyase-like"/>
    <property type="match status" value="1"/>
</dbReference>
<evidence type="ECO:0000313" key="5">
    <source>
        <dbReference type="EMBL" id="THG29604.1"/>
    </source>
</evidence>
<evidence type="ECO:0000256" key="2">
    <source>
        <dbReference type="ARBA" id="ARBA00023125"/>
    </source>
</evidence>
<dbReference type="OrthoDB" id="7363114at2"/>
<reference evidence="5 6" key="1">
    <citation type="submission" date="2019-04" db="EMBL/GenBank/DDBJ databases">
        <authorList>
            <person name="Jiang L."/>
        </authorList>
    </citation>
    <scope>NUCLEOTIDE SEQUENCE [LARGE SCALE GENOMIC DNA]</scope>
    <source>
        <strain evidence="5 6">YIM 131853</strain>
    </source>
</reference>
<evidence type="ECO:0000313" key="6">
    <source>
        <dbReference type="Proteomes" id="UP000309133"/>
    </source>
</evidence>
<dbReference type="SMART" id="SM00345">
    <property type="entry name" value="HTH_GNTR"/>
    <property type="match status" value="1"/>
</dbReference>
<dbReference type="InterPro" id="IPR036390">
    <property type="entry name" value="WH_DNA-bd_sf"/>
</dbReference>
<dbReference type="Gene3D" id="3.40.1410.10">
    <property type="entry name" value="Chorismate lyase-like"/>
    <property type="match status" value="1"/>
</dbReference>
<dbReference type="GO" id="GO:0003677">
    <property type="term" value="F:DNA binding"/>
    <property type="evidence" value="ECO:0007669"/>
    <property type="project" value="UniProtKB-KW"/>
</dbReference>
<dbReference type="InterPro" id="IPR011663">
    <property type="entry name" value="UTRA"/>
</dbReference>
<organism evidence="5 6">
    <name type="scientific">Naasia lichenicola</name>
    <dbReference type="NCBI Taxonomy" id="2565933"/>
    <lineage>
        <taxon>Bacteria</taxon>
        <taxon>Bacillati</taxon>
        <taxon>Actinomycetota</taxon>
        <taxon>Actinomycetes</taxon>
        <taxon>Micrococcales</taxon>
        <taxon>Microbacteriaceae</taxon>
        <taxon>Naasia</taxon>
    </lineage>
</organism>
<keyword evidence="1" id="KW-0805">Transcription regulation</keyword>
<keyword evidence="3" id="KW-0804">Transcription</keyword>
<dbReference type="Proteomes" id="UP000309133">
    <property type="component" value="Unassembled WGS sequence"/>
</dbReference>
<proteinExistence type="predicted"/>
<evidence type="ECO:0000256" key="3">
    <source>
        <dbReference type="ARBA" id="ARBA00023163"/>
    </source>
</evidence>
<dbReference type="InterPro" id="IPR036388">
    <property type="entry name" value="WH-like_DNA-bd_sf"/>
</dbReference>
<comment type="caution">
    <text evidence="5">The sequence shown here is derived from an EMBL/GenBank/DDBJ whole genome shotgun (WGS) entry which is preliminary data.</text>
</comment>
<dbReference type="PROSITE" id="PS50949">
    <property type="entry name" value="HTH_GNTR"/>
    <property type="match status" value="1"/>
</dbReference>
<name>A0A4S4FIC3_9MICO</name>
<dbReference type="Pfam" id="PF07702">
    <property type="entry name" value="UTRA"/>
    <property type="match status" value="1"/>
</dbReference>
<dbReference type="Pfam" id="PF00392">
    <property type="entry name" value="GntR"/>
    <property type="match status" value="1"/>
</dbReference>
<dbReference type="EMBL" id="SSSM01000005">
    <property type="protein sequence ID" value="THG29604.1"/>
    <property type="molecule type" value="Genomic_DNA"/>
</dbReference>
<keyword evidence="2" id="KW-0238">DNA-binding</keyword>
<dbReference type="InterPro" id="IPR050679">
    <property type="entry name" value="Bact_HTH_transcr_reg"/>
</dbReference>
<dbReference type="InterPro" id="IPR028978">
    <property type="entry name" value="Chorismate_lyase_/UTRA_dom_sf"/>
</dbReference>
<dbReference type="PANTHER" id="PTHR44846">
    <property type="entry name" value="MANNOSYL-D-GLYCERATE TRANSPORT/METABOLISM SYSTEM REPRESSOR MNGR-RELATED"/>
    <property type="match status" value="1"/>
</dbReference>
<accession>A0A4S4FIC3</accession>
<sequence length="257" mass="27996">MTTFDAFPSMSALYPDPLWVQAVDHIAREIAEGRLPPGSRLPPERELCADLNISRVTLRKALQKLVEDGVLRSSHGRGWFVAAGPQKDWPNSLESFTETAERMGLEASSRILRAEVAPATIDEAEELAIAPGTALFHLERVRMLSSAPIAIDDSRVPASMIPDASSIDFTRASLYEQLAGAGLDLARAESTIEARPADPYLALHLGIEPGSPILAMRQVVADAGDRPIFSSLIRYAGDRYRLRTSFSRTHPHSGITA</sequence>